<dbReference type="AlphaFoldDB" id="A0A151ZSE7"/>
<sequence length="298" mass="32866">MKSLTLLTIIVLFINITYGISLPYLTGIDTEVDIYINEYNYYGSLPIWYNVTSLDGINPNCLNTSIAERCEYTMAMTRPPRFDIPSKDWTLNITKQIITQNQTFSNGPYGSVDLTVGMTQFQINVKNYFYETSNSKLSIIICSTLRLDNANVSSEIGSVQAYRWNELSLGGNVTVFKSRYLYYYLEDNVVVLNSFEEFTGLNVSNQTKCFASLLYGQDSTKFADFILVDQNNGSGSDGSGSGSSSDSTSTTTTTTTTTTTATTTTSMGSTTTSPDSPSNSSTLKPIIFTFSLILLLLI</sequence>
<proteinExistence type="predicted"/>
<protein>
    <submittedName>
        <fullName evidence="3">Uncharacterized protein</fullName>
    </submittedName>
</protein>
<keyword evidence="2" id="KW-0732">Signal</keyword>
<evidence type="ECO:0000256" key="1">
    <source>
        <dbReference type="SAM" id="MobiDB-lite"/>
    </source>
</evidence>
<dbReference type="InParanoid" id="A0A151ZSE7"/>
<feature type="signal peptide" evidence="2">
    <location>
        <begin position="1"/>
        <end position="19"/>
    </location>
</feature>
<feature type="region of interest" description="Disordered" evidence="1">
    <location>
        <begin position="234"/>
        <end position="280"/>
    </location>
</feature>
<evidence type="ECO:0000313" key="4">
    <source>
        <dbReference type="Proteomes" id="UP000076078"/>
    </source>
</evidence>
<reference evidence="3 4" key="1">
    <citation type="submission" date="2015-12" db="EMBL/GenBank/DDBJ databases">
        <title>Dictyostelia acquired genes for synthesis and detection of signals that induce cell-type specialization by lateral gene transfer from prokaryotes.</title>
        <authorList>
            <person name="Gloeckner G."/>
            <person name="Schaap P."/>
        </authorList>
    </citation>
    <scope>NUCLEOTIDE SEQUENCE [LARGE SCALE GENOMIC DNA]</scope>
    <source>
        <strain evidence="3 4">TK</strain>
    </source>
</reference>
<name>A0A151ZSE7_TIELA</name>
<dbReference type="Proteomes" id="UP000076078">
    <property type="component" value="Unassembled WGS sequence"/>
</dbReference>
<gene>
    <name evidence="3" type="ORF">DLAC_11576</name>
</gene>
<feature type="chain" id="PRO_5007593455" evidence="2">
    <location>
        <begin position="20"/>
        <end position="298"/>
    </location>
</feature>
<comment type="caution">
    <text evidence="3">The sequence shown here is derived from an EMBL/GenBank/DDBJ whole genome shotgun (WGS) entry which is preliminary data.</text>
</comment>
<organism evidence="3 4">
    <name type="scientific">Tieghemostelium lacteum</name>
    <name type="common">Slime mold</name>
    <name type="synonym">Dictyostelium lacteum</name>
    <dbReference type="NCBI Taxonomy" id="361077"/>
    <lineage>
        <taxon>Eukaryota</taxon>
        <taxon>Amoebozoa</taxon>
        <taxon>Evosea</taxon>
        <taxon>Eumycetozoa</taxon>
        <taxon>Dictyostelia</taxon>
        <taxon>Dictyosteliales</taxon>
        <taxon>Raperosteliaceae</taxon>
        <taxon>Tieghemostelium</taxon>
    </lineage>
</organism>
<feature type="compositionally biased region" description="Low complexity" evidence="1">
    <location>
        <begin position="242"/>
        <end position="280"/>
    </location>
</feature>
<accession>A0A151ZSE7</accession>
<keyword evidence="4" id="KW-1185">Reference proteome</keyword>
<evidence type="ECO:0000313" key="3">
    <source>
        <dbReference type="EMBL" id="KYQ96836.1"/>
    </source>
</evidence>
<evidence type="ECO:0000256" key="2">
    <source>
        <dbReference type="SAM" id="SignalP"/>
    </source>
</evidence>
<dbReference type="EMBL" id="LODT01000021">
    <property type="protein sequence ID" value="KYQ96836.1"/>
    <property type="molecule type" value="Genomic_DNA"/>
</dbReference>